<reference evidence="6" key="4">
    <citation type="journal article" date="2020" name="Data Brief">
        <title>Transcriptome dataset of Babesia bovis life stages within vertebrate and invertebrate hosts.</title>
        <authorList>
            <person name="Ueti M.W."/>
            <person name="Johnson W.C."/>
            <person name="Kappmeyer L.S."/>
            <person name="Herndon D.R."/>
            <person name="Mousel M.R."/>
            <person name="Reif K.E."/>
            <person name="Taus N.S."/>
            <person name="Ifeonu O.O."/>
            <person name="Silva J.C."/>
            <person name="Suarez C.E."/>
            <person name="Brayton K.A."/>
        </authorList>
    </citation>
    <scope>NUCLEOTIDE SEQUENCE [LARGE SCALE GENOMIC DNA]</scope>
</reference>
<protein>
    <submittedName>
        <fullName evidence="5">RNA recognition motif containing protein</fullName>
    </submittedName>
</protein>
<dbReference type="InterPro" id="IPR050907">
    <property type="entry name" value="SRSF"/>
</dbReference>
<dbReference type="eggNOG" id="KOG0118">
    <property type="taxonomic scope" value="Eukaryota"/>
</dbReference>
<dbReference type="OMA" id="RFHDQRD"/>
<dbReference type="EMBL" id="AK440647">
    <property type="protein sequence ID" value="BAN64441.1"/>
    <property type="molecule type" value="mRNA"/>
</dbReference>
<feature type="compositionally biased region" description="Basic and acidic residues" evidence="2">
    <location>
        <begin position="244"/>
        <end position="253"/>
    </location>
</feature>
<dbReference type="VEuPathDB" id="PiroplasmaDB:BBOV_II001870"/>
<dbReference type="InterPro" id="IPR000504">
    <property type="entry name" value="RRM_dom"/>
</dbReference>
<dbReference type="Gene3D" id="3.30.70.330">
    <property type="match status" value="1"/>
</dbReference>
<name>A7AT82_BABBO</name>
<reference evidence="5 6" key="1">
    <citation type="journal article" date="2007" name="PLoS Pathog.">
        <title>Genome sequence of Babesia bovis and comparative analysis of apicomplexan hemoprotozoa.</title>
        <authorList>
            <person name="Brayton K.A."/>
            <person name="Lau A.O.T."/>
            <person name="Herndon D.R."/>
            <person name="Hannick L."/>
            <person name="Kappmeyer L.S."/>
            <person name="Berens S.J."/>
            <person name="Bidwell S.L."/>
            <person name="Brown W.C."/>
            <person name="Crabtree J."/>
            <person name="Fadrosh D."/>
            <person name="Feldblum T."/>
            <person name="Forberger H.A."/>
            <person name="Haas B.J."/>
            <person name="Howell J.M."/>
            <person name="Khouri H."/>
            <person name="Koo H."/>
            <person name="Mann D.J."/>
            <person name="Norimine J."/>
            <person name="Paulsen I.T."/>
            <person name="Radune D."/>
            <person name="Ren Q."/>
            <person name="Smith R.K. Jr."/>
            <person name="Suarez C.E."/>
            <person name="White O."/>
            <person name="Wortman J.R."/>
            <person name="Knowles D.P. Jr."/>
            <person name="McElwain T.F."/>
            <person name="Nene V.M."/>
        </authorList>
    </citation>
    <scope>NUCLEOTIDE SEQUENCE [LARGE SCALE GENOMIC DNA]</scope>
    <source>
        <strain evidence="5">T2Bo</strain>
    </source>
</reference>
<sequence>MEKEKTQGYSVLIRNLKYSTRASEVREAFECFGKIRDVYLPQDYSSGMPRGFGFVEFVEEAAALDAIRKMDNTTFNGKVITCCEAQDRRKSPNSMRRAYPSSNHRYQANHSQEHRNSKRGQPYGRPRSRSRSLGMRYRKSPSYERRYPQHRDDDVYHYRRDNEHSPEQQRVYRRYGRERARSPMHRDDRDYREPRGRGTRHHADKPYPEAPYSSEYSRRGYDRRSPPPRRRPSPSPDMIPAEAGDGRSGRPMH</sequence>
<feature type="compositionally biased region" description="Polar residues" evidence="2">
    <location>
        <begin position="100"/>
        <end position="110"/>
    </location>
</feature>
<feature type="domain" description="RRM" evidence="3">
    <location>
        <begin position="9"/>
        <end position="87"/>
    </location>
</feature>
<dbReference type="AlphaFoldDB" id="A7AT82"/>
<dbReference type="SMART" id="SM00361">
    <property type="entry name" value="RRM_1"/>
    <property type="match status" value="1"/>
</dbReference>
<dbReference type="Pfam" id="PF00076">
    <property type="entry name" value="RRM_1"/>
    <property type="match status" value="1"/>
</dbReference>
<dbReference type="PROSITE" id="PS50102">
    <property type="entry name" value="RRM"/>
    <property type="match status" value="1"/>
</dbReference>
<organism evidence="5 6">
    <name type="scientific">Babesia bovis</name>
    <dbReference type="NCBI Taxonomy" id="5865"/>
    <lineage>
        <taxon>Eukaryota</taxon>
        <taxon>Sar</taxon>
        <taxon>Alveolata</taxon>
        <taxon>Apicomplexa</taxon>
        <taxon>Aconoidasida</taxon>
        <taxon>Piroplasmida</taxon>
        <taxon>Babesiidae</taxon>
        <taxon>Babesia</taxon>
    </lineage>
</organism>
<evidence type="ECO:0000256" key="1">
    <source>
        <dbReference type="PROSITE-ProRule" id="PRU00176"/>
    </source>
</evidence>
<evidence type="ECO:0000259" key="3">
    <source>
        <dbReference type="PROSITE" id="PS50102"/>
    </source>
</evidence>
<keyword evidence="6" id="KW-1185">Reference proteome</keyword>
<dbReference type="GeneID" id="5477939"/>
<proteinExistence type="evidence at transcript level"/>
<feature type="region of interest" description="Disordered" evidence="2">
    <location>
        <begin position="86"/>
        <end position="253"/>
    </location>
</feature>
<dbReference type="SUPFAM" id="SSF54928">
    <property type="entry name" value="RNA-binding domain, RBD"/>
    <property type="match status" value="1"/>
</dbReference>
<dbReference type="KEGG" id="bbo:BBOV_II001870"/>
<dbReference type="InterPro" id="IPR003954">
    <property type="entry name" value="RRM_euk-type"/>
</dbReference>
<dbReference type="Proteomes" id="UP000002173">
    <property type="component" value="Unassembled WGS sequence"/>
</dbReference>
<accession>A7AT82</accession>
<evidence type="ECO:0000256" key="2">
    <source>
        <dbReference type="SAM" id="MobiDB-lite"/>
    </source>
</evidence>
<evidence type="ECO:0000313" key="4">
    <source>
        <dbReference type="EMBL" id="BAN64441.1"/>
    </source>
</evidence>
<reference evidence="4" key="3">
    <citation type="journal article" date="2014" name="BMC Genomics">
        <title>The Babesia bovis gene and promoter model: an update from full-length EST analysis.</title>
        <authorList>
            <person name="Yamagishi J."/>
            <person name="Wakaguri H."/>
            <person name="Yokoyama N."/>
            <person name="Yamashita R."/>
            <person name="Suzuki Y."/>
            <person name="Xuan X."/>
            <person name="Igarashi I."/>
        </authorList>
    </citation>
    <scope>NUCLEOTIDE SEQUENCE</scope>
    <source>
        <strain evidence="4">Texas</strain>
    </source>
</reference>
<dbReference type="FunCoup" id="A7AT82">
    <property type="interactions" value="471"/>
</dbReference>
<dbReference type="EMBL" id="AAXT01000003">
    <property type="protein sequence ID" value="EDO06143.1"/>
    <property type="molecule type" value="Genomic_DNA"/>
</dbReference>
<reference evidence="5" key="2">
    <citation type="submission" date="2007-08" db="EMBL/GenBank/DDBJ databases">
        <authorList>
            <person name="Nene V."/>
        </authorList>
    </citation>
    <scope>NUCLEOTIDE SEQUENCE</scope>
    <source>
        <strain evidence="5">T2Bo</strain>
    </source>
</reference>
<evidence type="ECO:0000313" key="5">
    <source>
        <dbReference type="EMBL" id="EDO06143.1"/>
    </source>
</evidence>
<gene>
    <name evidence="4 5" type="ORF">BBOV_II001870</name>
</gene>
<dbReference type="InterPro" id="IPR012677">
    <property type="entry name" value="Nucleotide-bd_a/b_plait_sf"/>
</dbReference>
<feature type="compositionally biased region" description="Basic and acidic residues" evidence="2">
    <location>
        <begin position="216"/>
        <end position="225"/>
    </location>
</feature>
<dbReference type="GO" id="GO:0003723">
    <property type="term" value="F:RNA binding"/>
    <property type="evidence" value="ECO:0007669"/>
    <property type="project" value="UniProtKB-UniRule"/>
</dbReference>
<dbReference type="RefSeq" id="XP_001609711.1">
    <property type="nucleotide sequence ID" value="XM_001609661.1"/>
</dbReference>
<reference evidence="6" key="5">
    <citation type="journal article" date="2021" name="Int. J. Parasitol.">
        <title>Comparative analysis of gene expression between Babesia bovis blood stages and kinetes allowed by improved genome annotation.</title>
        <authorList>
            <person name="Ueti M.W."/>
            <person name="Johnson W.C."/>
            <person name="Kappmeyer L.S."/>
            <person name="Herndon D.R."/>
            <person name="Mousel M.R."/>
            <person name="Reif K.E."/>
            <person name="Taus N.S."/>
            <person name="Ifeonu O.O."/>
            <person name="Silva J.C."/>
            <person name="Suarez C.E."/>
            <person name="Brayton K.A."/>
        </authorList>
    </citation>
    <scope>NUCLEOTIDE SEQUENCE [LARGE SCALE GENOMIC DNA]</scope>
</reference>
<evidence type="ECO:0000313" key="6">
    <source>
        <dbReference type="Proteomes" id="UP000002173"/>
    </source>
</evidence>
<dbReference type="InterPro" id="IPR035979">
    <property type="entry name" value="RBD_domain_sf"/>
</dbReference>
<dbReference type="SMART" id="SM00360">
    <property type="entry name" value="RRM"/>
    <property type="match status" value="1"/>
</dbReference>
<feature type="compositionally biased region" description="Basic and acidic residues" evidence="2">
    <location>
        <begin position="141"/>
        <end position="167"/>
    </location>
</feature>
<keyword evidence="1" id="KW-0694">RNA-binding</keyword>
<feature type="compositionally biased region" description="Basic and acidic residues" evidence="2">
    <location>
        <begin position="175"/>
        <end position="196"/>
    </location>
</feature>
<dbReference type="PANTHER" id="PTHR23147">
    <property type="entry name" value="SERINE/ARGININE RICH SPLICING FACTOR"/>
    <property type="match status" value="1"/>
</dbReference>
<dbReference type="STRING" id="5865.A7AT82"/>